<dbReference type="RefSeq" id="WP_102278077.1">
    <property type="nucleotide sequence ID" value="NZ_JAJGZN020000002.1"/>
</dbReference>
<sequence>MSKKAPEWQVNALSNLEFFYSNPEYKNEFGHDYIAERCGVTRMTLNRNKVYMKRYHEVREHLKGFKKVDPSEGATPIDGYKEKYEAEVEKRNEVEKKLNALQLRLNDCYQMLEDQGIDPEFIYPTKLKKHKEK</sequence>
<evidence type="ECO:0000256" key="1">
    <source>
        <dbReference type="SAM" id="Coils"/>
    </source>
</evidence>
<gene>
    <name evidence="2" type="ORF">BCT99_14610</name>
</gene>
<keyword evidence="1" id="KW-0175">Coiled coil</keyword>
<name>A0AB36XPJ0_9VIBR</name>
<dbReference type="EMBL" id="MCXM01000011">
    <property type="protein sequence ID" value="PMK48102.1"/>
    <property type="molecule type" value="Genomic_DNA"/>
</dbReference>
<reference evidence="2" key="3">
    <citation type="journal article" date="2018" name="Nature">
        <title>A major lineage of non-tailed dsDNA viruses as unrecognized killers of marine bacteria.</title>
        <authorList>
            <person name="Kauffman K.M."/>
            <person name="Hussain F.A."/>
            <person name="Yang J."/>
            <person name="Arevalo P."/>
            <person name="Brown J.M."/>
            <person name="Chang W.K."/>
            <person name="VanInsberghe D."/>
            <person name="Elsherbini J."/>
            <person name="Sharma R.S."/>
            <person name="Cutler M.B."/>
            <person name="Kelly L."/>
            <person name="Polz M.F."/>
        </authorList>
    </citation>
    <scope>NUCLEOTIDE SEQUENCE</scope>
    <source>
        <strain evidence="2">10N.261.52.F7</strain>
    </source>
</reference>
<comment type="caution">
    <text evidence="2">The sequence shown here is derived from an EMBL/GenBank/DDBJ whole genome shotgun (WGS) entry which is preliminary data.</text>
</comment>
<evidence type="ECO:0008006" key="3">
    <source>
        <dbReference type="Google" id="ProtNLM"/>
    </source>
</evidence>
<accession>A0AB36XPJ0</accession>
<feature type="coiled-coil region" evidence="1">
    <location>
        <begin position="77"/>
        <end position="111"/>
    </location>
</feature>
<reference key="1">
    <citation type="submission" date="2016-07" db="EMBL/GenBank/DDBJ databases">
        <title>Nontailed viruses are major unrecognized killers of bacteria in the ocean.</title>
        <authorList>
            <person name="Kauffman K."/>
            <person name="Hussain F."/>
            <person name="Yang J."/>
            <person name="Arevalo P."/>
            <person name="Brown J."/>
            <person name="Cutler M."/>
            <person name="Kelly L."/>
            <person name="Polz M.F."/>
        </authorList>
    </citation>
    <scope>NUCLEOTIDE SEQUENCE [LARGE SCALE GENOMIC DNA]</scope>
    <source>
        <strain>10N.261.52.F7</strain>
    </source>
</reference>
<protein>
    <recommendedName>
        <fullName evidence="3">Transposase</fullName>
    </recommendedName>
</protein>
<dbReference type="AlphaFoldDB" id="A0AB36XPJ0"/>
<reference evidence="2" key="2">
    <citation type="submission" date="2016-07" db="EMBL/GenBank/DDBJ databases">
        <authorList>
            <person name="Kauffman K."/>
            <person name="Arevalo P."/>
            <person name="Polz M.F."/>
        </authorList>
    </citation>
    <scope>NUCLEOTIDE SEQUENCE</scope>
    <source>
        <strain evidence="2">10N.261.52.F7</strain>
    </source>
</reference>
<evidence type="ECO:0000313" key="2">
    <source>
        <dbReference type="EMBL" id="PMK48102.1"/>
    </source>
</evidence>
<proteinExistence type="predicted"/>
<organism evidence="2">
    <name type="scientific">Vibrio lentus</name>
    <dbReference type="NCBI Taxonomy" id="136468"/>
    <lineage>
        <taxon>Bacteria</taxon>
        <taxon>Pseudomonadati</taxon>
        <taxon>Pseudomonadota</taxon>
        <taxon>Gammaproteobacteria</taxon>
        <taxon>Vibrionales</taxon>
        <taxon>Vibrionaceae</taxon>
        <taxon>Vibrio</taxon>
    </lineage>
</organism>